<proteinExistence type="predicted"/>
<dbReference type="Proteomes" id="UP001519271">
    <property type="component" value="Unassembled WGS sequence"/>
</dbReference>
<dbReference type="Gene3D" id="2.60.40.3680">
    <property type="match status" value="1"/>
</dbReference>
<sequence length="469" mass="52691">MKRILVIAIAAIMLLTPFSKVLANSAPVYWEGYPSSVIMSVDKETDISVDSEKLLFDLSEGLKGGYSPLCRITAAYSMSAGEDTTSTMAFPYIGSLQSLYEGEVRITADGEEVPFSLFFGEPAEGYGTFSDSEKRDPLTFSNIIQAVSKTDYEPVSFNADEKATLVSIDVKKTGSSSLMISVPMDLQGKDTDIIALDFNGYSREGDRMELKSWVDSTDKIEFLVIGDRFDVAVEGYVDATEKEKNDGFTYEISEDEVNIRDFLLNEGERLLGRNITDDSTQYWNVLAREVDKAIQNNDGFASIDDLTSALYTDRYILFIYSVDFMKETSREVSVSYLSSGTMDRRETSTPKYTFSYLLSPASLWDGFKDLDIEIRTSETEPYLLESTLEFESTAARNYKSSFETLPDKDLVFTVYKSEKITLSDRFNGWLSRSYGLIFMLTLLLPPIIVFAILLLIARAVWKRRSGNGM</sequence>
<name>A0ABS4G4M1_9CLOT</name>
<reference evidence="3 4" key="1">
    <citation type="submission" date="2021-03" db="EMBL/GenBank/DDBJ databases">
        <title>Genomic Encyclopedia of Type Strains, Phase IV (KMG-IV): sequencing the most valuable type-strain genomes for metagenomic binning, comparative biology and taxonomic classification.</title>
        <authorList>
            <person name="Goeker M."/>
        </authorList>
    </citation>
    <scope>NUCLEOTIDE SEQUENCE [LARGE SCALE GENOMIC DNA]</scope>
    <source>
        <strain evidence="3 4">DSM 6139</strain>
    </source>
</reference>
<keyword evidence="2" id="KW-0732">Signal</keyword>
<evidence type="ECO:0000313" key="4">
    <source>
        <dbReference type="Proteomes" id="UP001519271"/>
    </source>
</evidence>
<keyword evidence="1" id="KW-1133">Transmembrane helix</keyword>
<dbReference type="EMBL" id="JAGGKC010000012">
    <property type="protein sequence ID" value="MBP1919265.1"/>
    <property type="molecule type" value="Genomic_DNA"/>
</dbReference>
<organism evidence="3 4">
    <name type="scientific">Youngiibacter multivorans</name>
    <dbReference type="NCBI Taxonomy" id="937251"/>
    <lineage>
        <taxon>Bacteria</taxon>
        <taxon>Bacillati</taxon>
        <taxon>Bacillota</taxon>
        <taxon>Clostridia</taxon>
        <taxon>Eubacteriales</taxon>
        <taxon>Clostridiaceae</taxon>
        <taxon>Youngiibacter</taxon>
    </lineage>
</organism>
<evidence type="ECO:0000256" key="2">
    <source>
        <dbReference type="SAM" id="SignalP"/>
    </source>
</evidence>
<dbReference type="RefSeq" id="WP_209459468.1">
    <property type="nucleotide sequence ID" value="NZ_JAGGKC010000012.1"/>
</dbReference>
<evidence type="ECO:0000313" key="3">
    <source>
        <dbReference type="EMBL" id="MBP1919265.1"/>
    </source>
</evidence>
<gene>
    <name evidence="3" type="ORF">J2Z34_001753</name>
</gene>
<keyword evidence="1" id="KW-0472">Membrane</keyword>
<keyword evidence="4" id="KW-1185">Reference proteome</keyword>
<evidence type="ECO:0000256" key="1">
    <source>
        <dbReference type="SAM" id="Phobius"/>
    </source>
</evidence>
<protein>
    <submittedName>
        <fullName evidence="3">Uncharacterized protein</fullName>
    </submittedName>
</protein>
<feature type="chain" id="PRO_5045717513" evidence="2">
    <location>
        <begin position="24"/>
        <end position="469"/>
    </location>
</feature>
<comment type="caution">
    <text evidence="3">The sequence shown here is derived from an EMBL/GenBank/DDBJ whole genome shotgun (WGS) entry which is preliminary data.</text>
</comment>
<feature type="signal peptide" evidence="2">
    <location>
        <begin position="1"/>
        <end position="23"/>
    </location>
</feature>
<keyword evidence="1" id="KW-0812">Transmembrane</keyword>
<accession>A0ABS4G4M1</accession>
<feature type="transmembrane region" description="Helical" evidence="1">
    <location>
        <begin position="434"/>
        <end position="461"/>
    </location>
</feature>